<feature type="domain" description="PKD" evidence="2">
    <location>
        <begin position="1482"/>
        <end position="1566"/>
    </location>
</feature>
<dbReference type="InterPro" id="IPR011043">
    <property type="entry name" value="Gal_Oxase/kelch_b-propeller"/>
</dbReference>
<reference evidence="4" key="1">
    <citation type="journal article" date="2014" name="Int. J. Syst. Evol. Microbiol.">
        <title>Complete genome of a new Firmicutes species belonging to the dominant human colonic microbiota ('Ruminococcus bicirculans') reveals two chromosomes and a selective capacity to utilize plant glucans.</title>
        <authorList>
            <consortium name="NISC Comparative Sequencing Program"/>
            <person name="Wegmann U."/>
            <person name="Louis P."/>
            <person name="Goesmann A."/>
            <person name="Henrissat B."/>
            <person name="Duncan S.H."/>
            <person name="Flint H.J."/>
        </authorList>
    </citation>
    <scope>NUCLEOTIDE SEQUENCE</scope>
    <source>
        <strain evidence="4">CECT 8869</strain>
    </source>
</reference>
<evidence type="ECO:0000313" key="4">
    <source>
        <dbReference type="EMBL" id="MDO1514329.1"/>
    </source>
</evidence>
<gene>
    <name evidence="4" type="ORF">Q2T41_16870</name>
</gene>
<dbReference type="Gene3D" id="2.60.120.200">
    <property type="match status" value="1"/>
</dbReference>
<keyword evidence="5" id="KW-1185">Reference proteome</keyword>
<dbReference type="InterPro" id="IPR009880">
    <property type="entry name" value="Glyoxal_oxidase_N"/>
</dbReference>
<feature type="domain" description="PKD" evidence="2">
    <location>
        <begin position="1832"/>
        <end position="1917"/>
    </location>
</feature>
<feature type="domain" description="PKD" evidence="2">
    <location>
        <begin position="1744"/>
        <end position="1829"/>
    </location>
</feature>
<dbReference type="Pfam" id="PF13385">
    <property type="entry name" value="Laminin_G_3"/>
    <property type="match status" value="1"/>
</dbReference>
<dbReference type="SUPFAM" id="SSF81296">
    <property type="entry name" value="E set domains"/>
    <property type="match status" value="1"/>
</dbReference>
<feature type="domain" description="Cadherin" evidence="3">
    <location>
        <begin position="1712"/>
        <end position="1834"/>
    </location>
</feature>
<dbReference type="InterPro" id="IPR035986">
    <property type="entry name" value="PKD_dom_sf"/>
</dbReference>
<dbReference type="Pfam" id="PF18911">
    <property type="entry name" value="PKD_4"/>
    <property type="match status" value="10"/>
</dbReference>
<feature type="domain" description="PKD" evidence="2">
    <location>
        <begin position="1308"/>
        <end position="1387"/>
    </location>
</feature>
<dbReference type="SMART" id="SM00089">
    <property type="entry name" value="PKD"/>
    <property type="match status" value="10"/>
</dbReference>
<dbReference type="PANTHER" id="PTHR46182:SF2">
    <property type="entry name" value="FI19480P1"/>
    <property type="match status" value="1"/>
</dbReference>
<reference evidence="4" key="2">
    <citation type="submission" date="2023-06" db="EMBL/GenBank/DDBJ databases">
        <authorList>
            <person name="Lucena T."/>
            <person name="Sun Q."/>
        </authorList>
    </citation>
    <scope>NUCLEOTIDE SEQUENCE</scope>
    <source>
        <strain evidence="4">CECT 8869</strain>
    </source>
</reference>
<feature type="domain" description="PKD" evidence="2">
    <location>
        <begin position="1045"/>
        <end position="1126"/>
    </location>
</feature>
<feature type="domain" description="PKD" evidence="2">
    <location>
        <begin position="1656"/>
        <end position="1736"/>
    </location>
</feature>
<dbReference type="SUPFAM" id="SSF49899">
    <property type="entry name" value="Concanavalin A-like lectins/glucanases"/>
    <property type="match status" value="1"/>
</dbReference>
<protein>
    <submittedName>
        <fullName evidence="4">PKD domain-containing protein</fullName>
    </submittedName>
</protein>
<dbReference type="Gene3D" id="2.130.10.80">
    <property type="entry name" value="Galactose oxidase/kelch, beta-propeller"/>
    <property type="match status" value="1"/>
</dbReference>
<dbReference type="RefSeq" id="WP_304437036.1">
    <property type="nucleotide sequence ID" value="NZ_JAUKUC010000001.1"/>
</dbReference>
<dbReference type="InterPro" id="IPR014756">
    <property type="entry name" value="Ig_E-set"/>
</dbReference>
<dbReference type="EMBL" id="JAUKUC010000001">
    <property type="protein sequence ID" value="MDO1514329.1"/>
    <property type="molecule type" value="Genomic_DNA"/>
</dbReference>
<dbReference type="PROSITE" id="PS50093">
    <property type="entry name" value="PKD"/>
    <property type="match status" value="10"/>
</dbReference>
<feature type="domain" description="PKD" evidence="2">
    <location>
        <begin position="1395"/>
        <end position="1479"/>
    </location>
</feature>
<evidence type="ECO:0000259" key="2">
    <source>
        <dbReference type="PROSITE" id="PS50093"/>
    </source>
</evidence>
<dbReference type="InterPro" id="IPR029865">
    <property type="entry name" value="KIAA0319-like"/>
</dbReference>
<dbReference type="InterPro" id="IPR026444">
    <property type="entry name" value="Secre_tail"/>
</dbReference>
<dbReference type="Pfam" id="PF07250">
    <property type="entry name" value="Glyoxal_oxid_N"/>
    <property type="match status" value="1"/>
</dbReference>
<dbReference type="PANTHER" id="PTHR46182">
    <property type="entry name" value="FI19480P1"/>
    <property type="match status" value="1"/>
</dbReference>
<dbReference type="PROSITE" id="PS50268">
    <property type="entry name" value="CADHERIN_2"/>
    <property type="match status" value="3"/>
</dbReference>
<dbReference type="InterPro" id="IPR015202">
    <property type="entry name" value="GO-like_E_set"/>
</dbReference>
<name>A0ABT8RTU3_9FLAO</name>
<feature type="domain" description="PKD" evidence="2">
    <location>
        <begin position="1221"/>
        <end position="1305"/>
    </location>
</feature>
<feature type="domain" description="Cadherin" evidence="3">
    <location>
        <begin position="1226"/>
        <end position="1310"/>
    </location>
</feature>
<dbReference type="SUPFAM" id="SSF49299">
    <property type="entry name" value="PKD domain"/>
    <property type="match status" value="10"/>
</dbReference>
<dbReference type="Pfam" id="PF09118">
    <property type="entry name" value="GO-like_E_set"/>
    <property type="match status" value="1"/>
</dbReference>
<dbReference type="Proteomes" id="UP001168579">
    <property type="component" value="Unassembled WGS sequence"/>
</dbReference>
<proteinExistence type="predicted"/>
<feature type="domain" description="Cadherin" evidence="3">
    <location>
        <begin position="1135"/>
        <end position="1223"/>
    </location>
</feature>
<dbReference type="InterPro" id="IPR000601">
    <property type="entry name" value="PKD_dom"/>
</dbReference>
<dbReference type="NCBIfam" id="TIGR04183">
    <property type="entry name" value="Por_Secre_tail"/>
    <property type="match status" value="1"/>
</dbReference>
<evidence type="ECO:0000256" key="1">
    <source>
        <dbReference type="ARBA" id="ARBA00022729"/>
    </source>
</evidence>
<evidence type="ECO:0000259" key="3">
    <source>
        <dbReference type="PROSITE" id="PS50268"/>
    </source>
</evidence>
<dbReference type="CDD" id="cd00146">
    <property type="entry name" value="PKD"/>
    <property type="match status" value="10"/>
</dbReference>
<dbReference type="InterPro" id="IPR013783">
    <property type="entry name" value="Ig-like_fold"/>
</dbReference>
<organism evidence="4 5">
    <name type="scientific">Maribacter confluentis</name>
    <dbReference type="NCBI Taxonomy" id="1656093"/>
    <lineage>
        <taxon>Bacteria</taxon>
        <taxon>Pseudomonadati</taxon>
        <taxon>Bacteroidota</taxon>
        <taxon>Flavobacteriia</taxon>
        <taxon>Flavobacteriales</taxon>
        <taxon>Flavobacteriaceae</taxon>
        <taxon>Maribacter</taxon>
    </lineage>
</organism>
<dbReference type="InterPro" id="IPR037293">
    <property type="entry name" value="Gal_Oxidase_central_sf"/>
</dbReference>
<dbReference type="InterPro" id="IPR022409">
    <property type="entry name" value="PKD/Chitinase_dom"/>
</dbReference>
<dbReference type="InterPro" id="IPR013320">
    <property type="entry name" value="ConA-like_dom_sf"/>
</dbReference>
<dbReference type="Gene3D" id="2.60.40.10">
    <property type="entry name" value="Immunoglobulins"/>
    <property type="match status" value="11"/>
</dbReference>
<dbReference type="SUPFAM" id="SSF50965">
    <property type="entry name" value="Galactose oxidase, central domain"/>
    <property type="match status" value="1"/>
</dbReference>
<feature type="domain" description="PKD" evidence="2">
    <location>
        <begin position="1569"/>
        <end position="1653"/>
    </location>
</feature>
<comment type="caution">
    <text evidence="4">The sequence shown here is derived from an EMBL/GenBank/DDBJ whole genome shotgun (WGS) entry which is preliminary data.</text>
</comment>
<dbReference type="InterPro" id="IPR002126">
    <property type="entry name" value="Cadherin-like_dom"/>
</dbReference>
<accession>A0ABT8RTU3</accession>
<feature type="domain" description="PKD" evidence="2">
    <location>
        <begin position="1134"/>
        <end position="1213"/>
    </location>
</feature>
<evidence type="ECO:0000313" key="5">
    <source>
        <dbReference type="Proteomes" id="UP001168579"/>
    </source>
</evidence>
<sequence length="2101" mass="226281">MGKWGDPIEFGIVPVAVANLPNGNLLTWSSQFRDTFIVEGDGMTFTELFDPKANNGLGASLGEFTSNTDHDMFCPGINNLADGRILSAGGTSSERTSIYDWRTNSWTVADEMNIPRGYQGNVTLSDGSVFTVGGSWSGGNYGNRDAEIYSSLTGWLKLPNIQGEDIFVNDDLTMESQGNYRADNHVWLWPAPNGKLFHAGPSERMHWIDVDVPGGSIVDAGKRQDLGAGAVDGYSMKGNTVMFDIGKILKTGGAPAYGADYYGTTPARQNSFIIDINGTGPNPTPTVTFTGNMNLARTMHNSTVLPTGEVLITGGLQKAAVFTDDTAVLGAQIFNPYATGNKWSTVAAMTVPRTYHSVAILMVDGRVFVGGGGLCDGLSLTQGCTNHMNAEIYSPPYLFKSDNTLAERPEIIDGPESSGYDTTINVEATLGIQQFSLIRFSAATHSTNNEQRRIPVNFTASGDSYDVEIPNRELLPPGYYMLFAIDNNGVPSIAHTIKIGSEIPLSNNSNLVLDMQFDEPSGTNVPDISQYGNHGTIIQRDDNGDPVTANQHSWSEGIIGNALEFDGLEFTSNSLLEIDYSEELASTANSITLSAWVYRNSNSVISGSGKVANVGIFSQSYPNMFFGFHNTLYKWAFSTEAEALNCYSGYAPLNTWVHLAATYDGNTAILYANGVEVCRRQISGPIKLVNDNPDLSKFTASGFYEDGSRNIPVTYGGNNSGITDEISGKIDLLKVYNKVLEPAEIQALYNEGFDTNNPQITNCNGNYLTVQYKIGANGSPIQGTDIVVPEGSEVYIKAANATGEYYITTTQYDGPTISSLDSTKMTADGYYRLDTSVNIIAIPPWNNPNRNDGFVDASNVGQFVVSTPAGCQTTINLSLLEDNQEEGCPNYLPNGDPSIFITSGALNTGLDEANGTNIETNGSECALEIINNDSDNPWARFTVTINLQKFGIQAGDELYLELDGKGNSNAAFEVVRDNSNANPPIGSYTFNQNWTTFKGSIIVPGNTQTLDLWLYSNYSKLEPGTAYFDNLKVINLTATNGNRPPTAEFTATPLTGDAPLNVSFNANASTDEDGTVNQYVWKFGDNTTSNVKNPSKLYNTPGTYLVSLTVFDDGGLRDEKTTYITVLDTGNQSPVAVAEADVTSGNAPLTVQFTGSNSTDDGPLTYAWNFDDGGTSNTINHEHTFMSSGTYTVSLTITDSSNVTDTDSITITVNDPPNQIPQAIIDADPISGTAPLDVQFNGSNSTDDGPLTYAWDFADGVISTLESPEHTFSESGSYEVSLTVTDAFNETDTETITITVNDTANQMPQAVIEADPISGTAPLEVQFNGSSSTDDGPLTYVWDFADGVTSTLESPEHTFLGSGSYEVSLTVTDAFNETDTETITITVNDPPNQLPVAVIEADPISGTAPLDVQFNGSNSTDDGPLTYVWDFADGGTSTLESPEHTFSGSGSYEVSLTVTDEFNETDTETITITVNDTANQMPQAVIDANPISGTAPLEVQFNGSSSNDDGPLTYAWDFADGGTSTLESPEHTFSGSGSYEVSLTVTDAFNETDTETITITVNDTANQMPQAVIDANPISGTAPLEVQFNGSNSTDDGPLTYAWDFADGVTSTLESPEHTFSGSGSFEVSLTVTDEFNETDSETITITVNDTANLMPVAVIEADPISGNAPLDVQFSASNSTDDYEIVSYIWSFDDGNTASGENVSHTFQTIKDYEVTLTVTDSNGASDTESIIISVNDLDNQPPVARIEANPISGNAPLLVEFSGRGSTDDNGIVSYEWNFGDGTTSNEIDVNHTYEFMGEYLVTLTVTDAEGLTNEKNVTIFVNESNNQAPVAILDTDLTEGDAPLTVEFIGSNSTDDTLITTYKWDFGNGENAENANVQYTYNTPGVYTVVLTVTDSEGLTDTTSTIITVNEGNIDCSAKLIETYYSVNNGNQQLNATTVIAFVGDYLTLGLQPNNEMFTVTGPLNKELNVLPLVIENAQISNSGIYTLQTEDGCSFTINVQFTLNETLNNASVDDIVIYPNPVRDETLKIELSKFMNEGINIGFYDIYGKLVFQKMIKNDHEEIYELDLSTLSRGMYLMEIIKTSNDNSTIKKVIKIE</sequence>
<dbReference type="Pfam" id="PF18962">
    <property type="entry name" value="Por_Secre_tail"/>
    <property type="match status" value="1"/>
</dbReference>
<dbReference type="CDD" id="cd02851">
    <property type="entry name" value="E_set_GO_C"/>
    <property type="match status" value="1"/>
</dbReference>
<keyword evidence="1" id="KW-0732">Signal</keyword>